<feature type="region of interest" description="Disordered" evidence="1">
    <location>
        <begin position="1"/>
        <end position="38"/>
    </location>
</feature>
<evidence type="ECO:0000256" key="1">
    <source>
        <dbReference type="SAM" id="MobiDB-lite"/>
    </source>
</evidence>
<sequence>MDSHSEQAFINGSPVNGSASQSSTKDVGVGDDEAAVPSPQQQYSFTFPIYHACAHSGNGRNRYVVQEQRASADGLVPQVKMDPPEDGLETVLQLTVAIRPRGMSNEQLKYHLQSCGIKADRLIPAGSVEAAMEQALEQQPSEDSVTFMGERRQQQQHVEPIGNSSEPIVWVEEEEFEPQMDRRQPQTTVEESSHSFRLENPAEISLDDIDERQVNRFGKPMVYHAKKRGRGRPPKLRLPEHYSDSEDSEDNDRHHRSSILADRSSSSRGYKNPNVREMRKGAPRFHQALSECRKQFQARAAYDDKLKVGCHKCHAKLMFKGSSMLQHIYKHAPEKLFPCPECNFSGLFSFMVIQHIREKHPQSDPYKFHDLRPRYDDILADLVHECYS</sequence>
<name>A0A914VI01_9BILA</name>
<dbReference type="Proteomes" id="UP000887566">
    <property type="component" value="Unplaced"/>
</dbReference>
<keyword evidence="2" id="KW-1185">Reference proteome</keyword>
<accession>A0A914VI01</accession>
<proteinExistence type="predicted"/>
<reference evidence="3" key="1">
    <citation type="submission" date="2022-11" db="UniProtKB">
        <authorList>
            <consortium name="WormBaseParasite"/>
        </authorList>
    </citation>
    <scope>IDENTIFICATION</scope>
</reference>
<evidence type="ECO:0000313" key="3">
    <source>
        <dbReference type="WBParaSite" id="PSAMB.scaffold204size66058.g3270.t1"/>
    </source>
</evidence>
<feature type="compositionally biased region" description="Basic residues" evidence="1">
    <location>
        <begin position="224"/>
        <end position="235"/>
    </location>
</feature>
<dbReference type="SUPFAM" id="SSF57667">
    <property type="entry name" value="beta-beta-alpha zinc fingers"/>
    <property type="match status" value="1"/>
</dbReference>
<dbReference type="InterPro" id="IPR036236">
    <property type="entry name" value="Znf_C2H2_sf"/>
</dbReference>
<feature type="compositionally biased region" description="Low complexity" evidence="1">
    <location>
        <begin position="258"/>
        <end position="268"/>
    </location>
</feature>
<dbReference type="AlphaFoldDB" id="A0A914VI01"/>
<dbReference type="WBParaSite" id="PSAMB.scaffold204size66058.g3270.t1">
    <property type="protein sequence ID" value="PSAMB.scaffold204size66058.g3270.t1"/>
    <property type="gene ID" value="PSAMB.scaffold204size66058.g3270"/>
</dbReference>
<feature type="region of interest" description="Disordered" evidence="1">
    <location>
        <begin position="221"/>
        <end position="275"/>
    </location>
</feature>
<organism evidence="2 3">
    <name type="scientific">Plectus sambesii</name>
    <dbReference type="NCBI Taxonomy" id="2011161"/>
    <lineage>
        <taxon>Eukaryota</taxon>
        <taxon>Metazoa</taxon>
        <taxon>Ecdysozoa</taxon>
        <taxon>Nematoda</taxon>
        <taxon>Chromadorea</taxon>
        <taxon>Plectida</taxon>
        <taxon>Plectina</taxon>
        <taxon>Plectoidea</taxon>
        <taxon>Plectidae</taxon>
        <taxon>Plectus</taxon>
    </lineage>
</organism>
<feature type="region of interest" description="Disordered" evidence="1">
    <location>
        <begin position="176"/>
        <end position="204"/>
    </location>
</feature>
<dbReference type="Gene3D" id="3.30.160.60">
    <property type="entry name" value="Classic Zinc Finger"/>
    <property type="match status" value="1"/>
</dbReference>
<evidence type="ECO:0000313" key="2">
    <source>
        <dbReference type="Proteomes" id="UP000887566"/>
    </source>
</evidence>
<feature type="compositionally biased region" description="Polar residues" evidence="1">
    <location>
        <begin position="1"/>
        <end position="25"/>
    </location>
</feature>
<protein>
    <submittedName>
        <fullName evidence="3">C2H2-type domain-containing protein</fullName>
    </submittedName>
</protein>